<dbReference type="EMBL" id="VUMB01000011">
    <property type="protein sequence ID" value="MSS40073.1"/>
    <property type="molecule type" value="Genomic_DNA"/>
</dbReference>
<dbReference type="InterPro" id="IPR003593">
    <property type="entry name" value="AAA+_ATPase"/>
</dbReference>
<reference evidence="4 5" key="1">
    <citation type="submission" date="2019-08" db="EMBL/GenBank/DDBJ databases">
        <title>In-depth cultivation of the pig gut microbiome towards novel bacterial diversity and tailored functional studies.</title>
        <authorList>
            <person name="Wylensek D."/>
            <person name="Hitch T.C.A."/>
            <person name="Clavel T."/>
        </authorList>
    </citation>
    <scope>NUCLEOTIDE SEQUENCE [LARGE SCALE GENOMIC DNA]</scope>
    <source>
        <strain evidence="4 5">BL-389-WT-3D</strain>
    </source>
</reference>
<dbReference type="SUPFAM" id="SSF52540">
    <property type="entry name" value="P-loop containing nucleoside triphosphate hydrolases"/>
    <property type="match status" value="1"/>
</dbReference>
<dbReference type="GO" id="GO:0005524">
    <property type="term" value="F:ATP binding"/>
    <property type="evidence" value="ECO:0007669"/>
    <property type="project" value="UniProtKB-KW"/>
</dbReference>
<dbReference type="PROSITE" id="PS50893">
    <property type="entry name" value="ABC_TRANSPORTER_2"/>
    <property type="match status" value="1"/>
</dbReference>
<dbReference type="AlphaFoldDB" id="A0A844F4V1"/>
<dbReference type="RefSeq" id="WP_004607251.1">
    <property type="nucleotide sequence ID" value="NZ_AP024846.1"/>
</dbReference>
<sequence>MNMELVSEAPFLETEDIHKSFNHVQALKGVSMKAYGGEVLAIVGDNGAGKSTLIKILSGVLKPDCGIIRLEGKEYERLTPRKASASGISTVYQDLALGNTMDVAANLFLGNERTRGGFLQKKVMNEEARRLLEDLDIHIPDVTVPVGNLSGGQRQGVAVARLVHRGGKILIFDEPTAAMGLNESNAVLRLIKKLAAQGYAVIIISHNLPQVFHISDRICVMRQGKVIGELRTEDTTMDEVVAMITGASTAS</sequence>
<dbReference type="InterPro" id="IPR003439">
    <property type="entry name" value="ABC_transporter-like_ATP-bd"/>
</dbReference>
<accession>A0A844F4V1</accession>
<keyword evidence="2 4" id="KW-0067">ATP-binding</keyword>
<dbReference type="PANTHER" id="PTHR43790">
    <property type="entry name" value="CARBOHYDRATE TRANSPORT ATP-BINDING PROTEIN MG119-RELATED"/>
    <property type="match status" value="1"/>
</dbReference>
<gene>
    <name evidence="4" type="ORF">FYJ37_06845</name>
</gene>
<dbReference type="SMART" id="SM00382">
    <property type="entry name" value="AAA"/>
    <property type="match status" value="1"/>
</dbReference>
<dbReference type="Gene3D" id="3.40.50.300">
    <property type="entry name" value="P-loop containing nucleotide triphosphate hydrolases"/>
    <property type="match status" value="1"/>
</dbReference>
<protein>
    <submittedName>
        <fullName evidence="4">Sugar ABC transporter ATP-binding protein</fullName>
    </submittedName>
</protein>
<dbReference type="CDD" id="cd03216">
    <property type="entry name" value="ABC_Carb_Monos_I"/>
    <property type="match status" value="1"/>
</dbReference>
<dbReference type="GeneID" id="62694721"/>
<dbReference type="Pfam" id="PF00005">
    <property type="entry name" value="ABC_tran"/>
    <property type="match status" value="1"/>
</dbReference>
<dbReference type="PANTHER" id="PTHR43790:SF8">
    <property type="entry name" value="SUGAR ABC TRANSPORTER ATP-BINDING PROTEIN"/>
    <property type="match status" value="1"/>
</dbReference>
<feature type="domain" description="ABC transporter" evidence="3">
    <location>
        <begin position="12"/>
        <end position="248"/>
    </location>
</feature>
<dbReference type="InterPro" id="IPR027417">
    <property type="entry name" value="P-loop_NTPase"/>
</dbReference>
<dbReference type="Proteomes" id="UP000462363">
    <property type="component" value="Unassembled WGS sequence"/>
</dbReference>
<dbReference type="GO" id="GO:0016887">
    <property type="term" value="F:ATP hydrolysis activity"/>
    <property type="evidence" value="ECO:0007669"/>
    <property type="project" value="InterPro"/>
</dbReference>
<dbReference type="InterPro" id="IPR050107">
    <property type="entry name" value="ABC_carbohydrate_import_ATPase"/>
</dbReference>
<comment type="caution">
    <text evidence="4">The sequence shown here is derived from an EMBL/GenBank/DDBJ whole genome shotgun (WGS) entry which is preliminary data.</text>
</comment>
<organism evidence="4 5">
    <name type="scientific">Clostridium scindens (strain JCM 10418 / VPI 12708)</name>
    <dbReference type="NCBI Taxonomy" id="29347"/>
    <lineage>
        <taxon>Bacteria</taxon>
        <taxon>Bacillati</taxon>
        <taxon>Bacillota</taxon>
        <taxon>Clostridia</taxon>
        <taxon>Lachnospirales</taxon>
        <taxon>Lachnospiraceae</taxon>
    </lineage>
</organism>
<name>A0A844F4V1_CLOSV</name>
<evidence type="ECO:0000313" key="4">
    <source>
        <dbReference type="EMBL" id="MSS40073.1"/>
    </source>
</evidence>
<evidence type="ECO:0000313" key="5">
    <source>
        <dbReference type="Proteomes" id="UP000462363"/>
    </source>
</evidence>
<evidence type="ECO:0000259" key="3">
    <source>
        <dbReference type="PROSITE" id="PS50893"/>
    </source>
</evidence>
<keyword evidence="1" id="KW-0547">Nucleotide-binding</keyword>
<proteinExistence type="predicted"/>
<evidence type="ECO:0000256" key="1">
    <source>
        <dbReference type="ARBA" id="ARBA00022741"/>
    </source>
</evidence>
<evidence type="ECO:0000256" key="2">
    <source>
        <dbReference type="ARBA" id="ARBA00022840"/>
    </source>
</evidence>